<dbReference type="Proteomes" id="UP001500051">
    <property type="component" value="Unassembled WGS sequence"/>
</dbReference>
<sequence length="640" mass="67199">MNLLEVVTPVAAEGLFSYAWLLIAIPAVSAAILLLVGRAGDAWGHLLGTLAPIASFALGVALFVQLLGREETARAVAVPVYTWITSGRWDIGVGLLVDQLSILFVLLITGVGSLIHVYSIGYMAHDERRRRFFGFLNLFIAAMLLLVLADNYLVLFVGWEGVGLASYLLISFWQHKPSAAVAGKKAFVVNRVGDLGMSVAIMLMLAAFGSSAFVDVNAGAAAMPGGMATVMGLLLLLGACGKSAQVPLQSWLLDAMEGPTPVSALIHAATMVTAGVYLVTRSFAVFEQTETAATAVVVVGTVTLLAGAWIGCAKDDIKKALAGSTMSQIGYMMLAAGIGPAGYAFAIFHLVTHGFFKANMFLGAGSVMHGMDDDVNMRHYGALSRAMPVTFITFAAGYLAIIGFPFFAGFYSKDHIIEAAFEHSALVGVLAMLGAGVTAFYMTRLMLMTFLGQKRWLAGVHPHESPAVMTVPLIILGVFSFAGGLLLNNWIGGWLDPAFGIAHGAEHAPSLLHLTGVGIATLLLVAAGVAVAFVVFGPRKDIPLTAPQSRSPFTLAGRNDLYGDALNEAALMRPGQQLTDGLLRLEDDGIDGGVNSTGAVITQISGQLRKVQNGFVRSYALTMVLGAVVVGAVIALGRLG</sequence>
<evidence type="ECO:0000256" key="1">
    <source>
        <dbReference type="ARBA" id="ARBA00004127"/>
    </source>
</evidence>
<feature type="transmembrane region" description="Helical" evidence="6">
    <location>
        <begin position="292"/>
        <end position="310"/>
    </location>
</feature>
<evidence type="ECO:0000259" key="7">
    <source>
        <dbReference type="Pfam" id="PF00361"/>
    </source>
</evidence>
<protein>
    <submittedName>
        <fullName evidence="9">NADH-quinone oxidoreductase subunit L</fullName>
    </submittedName>
</protein>
<feature type="transmembrane region" description="Helical" evidence="6">
    <location>
        <begin position="331"/>
        <end position="348"/>
    </location>
</feature>
<feature type="domain" description="NADH-Ubiquinone oxidoreductase (complex I) chain 5 N-terminal" evidence="8">
    <location>
        <begin position="83"/>
        <end position="133"/>
    </location>
</feature>
<keyword evidence="2 5" id="KW-0812">Transmembrane</keyword>
<dbReference type="InterPro" id="IPR001516">
    <property type="entry name" value="Proton_antipo_N"/>
</dbReference>
<dbReference type="PANTHER" id="PTHR42829:SF2">
    <property type="entry name" value="NADH-UBIQUINONE OXIDOREDUCTASE CHAIN 5"/>
    <property type="match status" value="1"/>
</dbReference>
<dbReference type="NCBIfam" id="NF005141">
    <property type="entry name" value="PRK06590.1"/>
    <property type="match status" value="1"/>
</dbReference>
<feature type="domain" description="NADH:quinone oxidoreductase/Mrp antiporter transmembrane" evidence="7">
    <location>
        <begin position="149"/>
        <end position="435"/>
    </location>
</feature>
<feature type="transmembrane region" description="Helical" evidence="6">
    <location>
        <begin position="132"/>
        <end position="149"/>
    </location>
</feature>
<keyword evidence="10" id="KW-1185">Reference proteome</keyword>
<dbReference type="NCBIfam" id="TIGR01974">
    <property type="entry name" value="NDH_I_L"/>
    <property type="match status" value="1"/>
</dbReference>
<feature type="transmembrane region" description="Helical" evidence="6">
    <location>
        <begin position="262"/>
        <end position="280"/>
    </location>
</feature>
<evidence type="ECO:0000259" key="8">
    <source>
        <dbReference type="Pfam" id="PF00662"/>
    </source>
</evidence>
<feature type="transmembrane region" description="Helical" evidence="6">
    <location>
        <begin position="424"/>
        <end position="447"/>
    </location>
</feature>
<evidence type="ECO:0000256" key="6">
    <source>
        <dbReference type="SAM" id="Phobius"/>
    </source>
</evidence>
<evidence type="ECO:0000256" key="4">
    <source>
        <dbReference type="ARBA" id="ARBA00023136"/>
    </source>
</evidence>
<feature type="transmembrane region" description="Helical" evidence="6">
    <location>
        <begin position="220"/>
        <end position="241"/>
    </location>
</feature>
<evidence type="ECO:0000313" key="9">
    <source>
        <dbReference type="EMBL" id="GAA3689814.1"/>
    </source>
</evidence>
<dbReference type="PRINTS" id="PR01435">
    <property type="entry name" value="NPOXDRDTASE5"/>
</dbReference>
<evidence type="ECO:0000313" key="10">
    <source>
        <dbReference type="Proteomes" id="UP001500051"/>
    </source>
</evidence>
<feature type="transmembrane region" description="Helical" evidence="6">
    <location>
        <begin position="100"/>
        <end position="120"/>
    </location>
</feature>
<evidence type="ECO:0000256" key="5">
    <source>
        <dbReference type="RuleBase" id="RU000320"/>
    </source>
</evidence>
<dbReference type="Pfam" id="PF00662">
    <property type="entry name" value="Proton_antipo_N"/>
    <property type="match status" value="1"/>
</dbReference>
<feature type="transmembrane region" description="Helical" evidence="6">
    <location>
        <begin position="391"/>
        <end position="412"/>
    </location>
</feature>
<dbReference type="InterPro" id="IPR003945">
    <property type="entry name" value="NU5C-like"/>
</dbReference>
<dbReference type="InterPro" id="IPR001750">
    <property type="entry name" value="ND/Mrp_TM"/>
</dbReference>
<keyword evidence="3 6" id="KW-1133">Transmembrane helix</keyword>
<evidence type="ECO:0000256" key="3">
    <source>
        <dbReference type="ARBA" id="ARBA00022989"/>
    </source>
</evidence>
<dbReference type="Gene3D" id="1.20.5.2700">
    <property type="match status" value="1"/>
</dbReference>
<dbReference type="PANTHER" id="PTHR42829">
    <property type="entry name" value="NADH-UBIQUINONE OXIDOREDUCTASE CHAIN 5"/>
    <property type="match status" value="1"/>
</dbReference>
<proteinExistence type="predicted"/>
<feature type="transmembrane region" description="Helical" evidence="6">
    <location>
        <begin position="619"/>
        <end position="639"/>
    </location>
</feature>
<gene>
    <name evidence="9" type="primary">nuoL</name>
    <name evidence="9" type="ORF">GCM10022204_00710</name>
</gene>
<dbReference type="Pfam" id="PF00361">
    <property type="entry name" value="Proton_antipo_M"/>
    <property type="match status" value="1"/>
</dbReference>
<dbReference type="RefSeq" id="WP_344810278.1">
    <property type="nucleotide sequence ID" value="NZ_BAAAYX010000002.1"/>
</dbReference>
<comment type="caution">
    <text evidence="9">The sequence shown here is derived from an EMBL/GenBank/DDBJ whole genome shotgun (WGS) entry which is preliminary data.</text>
</comment>
<feature type="transmembrane region" description="Helical" evidence="6">
    <location>
        <begin position="43"/>
        <end position="64"/>
    </location>
</feature>
<dbReference type="InterPro" id="IPR018393">
    <property type="entry name" value="NADHpl_OxRdtase_5_subgr"/>
</dbReference>
<dbReference type="EMBL" id="BAAAYX010000002">
    <property type="protein sequence ID" value="GAA3689814.1"/>
    <property type="molecule type" value="Genomic_DNA"/>
</dbReference>
<keyword evidence="4 6" id="KW-0472">Membrane</keyword>
<accession>A0ABP7CK55</accession>
<evidence type="ECO:0000256" key="2">
    <source>
        <dbReference type="ARBA" id="ARBA00022692"/>
    </source>
</evidence>
<feature type="transmembrane region" description="Helical" evidence="6">
    <location>
        <begin position="511"/>
        <end position="536"/>
    </location>
</feature>
<comment type="subcellular location">
    <subcellularLocation>
        <location evidence="1">Endomembrane system</location>
        <topology evidence="1">Multi-pass membrane protein</topology>
    </subcellularLocation>
    <subcellularLocation>
        <location evidence="5">Membrane</location>
        <topology evidence="5">Multi-pass membrane protein</topology>
    </subcellularLocation>
</comment>
<name>A0ABP7CK55_9ACTN</name>
<organism evidence="9 10">
    <name type="scientific">Microlunatus aurantiacus</name>
    <dbReference type="NCBI Taxonomy" id="446786"/>
    <lineage>
        <taxon>Bacteria</taxon>
        <taxon>Bacillati</taxon>
        <taxon>Actinomycetota</taxon>
        <taxon>Actinomycetes</taxon>
        <taxon>Propionibacteriales</taxon>
        <taxon>Propionibacteriaceae</taxon>
        <taxon>Microlunatus</taxon>
    </lineage>
</organism>
<feature type="transmembrane region" description="Helical" evidence="6">
    <location>
        <begin position="468"/>
        <end position="491"/>
    </location>
</feature>
<dbReference type="PRINTS" id="PR01434">
    <property type="entry name" value="NADHDHGNASE5"/>
</dbReference>
<reference evidence="10" key="1">
    <citation type="journal article" date="2019" name="Int. J. Syst. Evol. Microbiol.">
        <title>The Global Catalogue of Microorganisms (GCM) 10K type strain sequencing project: providing services to taxonomists for standard genome sequencing and annotation.</title>
        <authorList>
            <consortium name="The Broad Institute Genomics Platform"/>
            <consortium name="The Broad Institute Genome Sequencing Center for Infectious Disease"/>
            <person name="Wu L."/>
            <person name="Ma J."/>
        </authorList>
    </citation>
    <scope>NUCLEOTIDE SEQUENCE [LARGE SCALE GENOMIC DNA]</scope>
    <source>
        <strain evidence="10">JCM 16548</strain>
    </source>
</reference>
<feature type="transmembrane region" description="Helical" evidence="6">
    <location>
        <begin position="195"/>
        <end position="214"/>
    </location>
</feature>
<feature type="transmembrane region" description="Helical" evidence="6">
    <location>
        <begin position="15"/>
        <end position="36"/>
    </location>
</feature>